<keyword evidence="6" id="KW-1015">Disulfide bond</keyword>
<organism evidence="9 10">
    <name type="scientific">Leptothrix cholodnii (strain ATCC 51168 / LMG 8142 / SP-6)</name>
    <name type="common">Leptothrix discophora (strain SP-6)</name>
    <dbReference type="NCBI Taxonomy" id="395495"/>
    <lineage>
        <taxon>Bacteria</taxon>
        <taxon>Pseudomonadati</taxon>
        <taxon>Pseudomonadota</taxon>
        <taxon>Betaproteobacteria</taxon>
        <taxon>Burkholderiales</taxon>
        <taxon>Sphaerotilaceae</taxon>
        <taxon>Leptothrix</taxon>
    </lineage>
</organism>
<evidence type="ECO:0000259" key="8">
    <source>
        <dbReference type="PROSITE" id="PS51352"/>
    </source>
</evidence>
<accession>B1XYP3</accession>
<evidence type="ECO:0000256" key="5">
    <source>
        <dbReference type="ARBA" id="ARBA00022764"/>
    </source>
</evidence>
<feature type="domain" description="Thioredoxin" evidence="8">
    <location>
        <begin position="5"/>
        <end position="169"/>
    </location>
</feature>
<dbReference type="STRING" id="395495.Lcho_4228"/>
<sequence length="221" mass="24628" precursor="true">MDRRDFLAQTAAVLGLTGVAGHAAAQSFQEGKHYVRLSQQLSVTAPEGKIEVVEFFWYGCPHCHAFEPTLDAWARKLPADVAFRRVHVGFRPNFEPQQRLYATLEALGLVDSLHRKVFHAIHQLRQRLDRPEDIFAFVEKNGADRAKFVEMYNSFGMQAKVRQGKQLAEAYKIDGVPALGIHGRYYTSPALAGGDNTPELEGGLRALALTDQLVARVRKGA</sequence>
<dbReference type="OrthoDB" id="9784896at2"/>
<dbReference type="GO" id="GO:0015036">
    <property type="term" value="F:disulfide oxidoreductase activity"/>
    <property type="evidence" value="ECO:0007669"/>
    <property type="project" value="UniProtKB-ARBA"/>
</dbReference>
<evidence type="ECO:0000313" key="10">
    <source>
        <dbReference type="Proteomes" id="UP000001693"/>
    </source>
</evidence>
<dbReference type="InterPro" id="IPR023205">
    <property type="entry name" value="DsbA/DsbL"/>
</dbReference>
<evidence type="ECO:0000256" key="6">
    <source>
        <dbReference type="ARBA" id="ARBA00023157"/>
    </source>
</evidence>
<comment type="similarity">
    <text evidence="2">Belongs to the thioredoxin family. DsbA subfamily.</text>
</comment>
<gene>
    <name evidence="9" type="ordered locus">Lcho_4228</name>
</gene>
<reference evidence="9 10" key="1">
    <citation type="submission" date="2008-03" db="EMBL/GenBank/DDBJ databases">
        <title>Complete sequence of Leptothrix cholodnii SP-6.</title>
        <authorList>
            <consortium name="US DOE Joint Genome Institute"/>
            <person name="Copeland A."/>
            <person name="Lucas S."/>
            <person name="Lapidus A."/>
            <person name="Glavina del Rio T."/>
            <person name="Dalin E."/>
            <person name="Tice H."/>
            <person name="Bruce D."/>
            <person name="Goodwin L."/>
            <person name="Pitluck S."/>
            <person name="Chertkov O."/>
            <person name="Brettin T."/>
            <person name="Detter J.C."/>
            <person name="Han C."/>
            <person name="Kuske C.R."/>
            <person name="Schmutz J."/>
            <person name="Larimer F."/>
            <person name="Land M."/>
            <person name="Hauser L."/>
            <person name="Kyrpides N."/>
            <person name="Lykidis A."/>
            <person name="Emerson D."/>
            <person name="Richardson P."/>
        </authorList>
    </citation>
    <scope>NUCLEOTIDE SEQUENCE [LARGE SCALE GENOMIC DNA]</scope>
    <source>
        <strain evidence="10">ATCC 51168 / LMG 8142 / SP-6</strain>
    </source>
</reference>
<dbReference type="PANTHER" id="PTHR35891:SF3">
    <property type="entry name" value="THIOL:DISULFIDE INTERCHANGE PROTEIN DSBL"/>
    <property type="match status" value="1"/>
</dbReference>
<evidence type="ECO:0000313" key="9">
    <source>
        <dbReference type="EMBL" id="ACB36479.1"/>
    </source>
</evidence>
<dbReference type="InterPro" id="IPR050824">
    <property type="entry name" value="Thiol_disulfide_DsbA"/>
</dbReference>
<keyword evidence="7" id="KW-0676">Redox-active center</keyword>
<comment type="subcellular location">
    <subcellularLocation>
        <location evidence="1">Periplasm</location>
    </subcellularLocation>
</comment>
<evidence type="ECO:0000256" key="2">
    <source>
        <dbReference type="ARBA" id="ARBA00005791"/>
    </source>
</evidence>
<dbReference type="GO" id="GO:0042597">
    <property type="term" value="C:periplasmic space"/>
    <property type="evidence" value="ECO:0007669"/>
    <property type="project" value="UniProtKB-SubCell"/>
</dbReference>
<dbReference type="eggNOG" id="COG1651">
    <property type="taxonomic scope" value="Bacteria"/>
</dbReference>
<keyword evidence="4" id="KW-0732">Signal</keyword>
<dbReference type="PROSITE" id="PS51352">
    <property type="entry name" value="THIOREDOXIN_2"/>
    <property type="match status" value="1"/>
</dbReference>
<dbReference type="InterPro" id="IPR013766">
    <property type="entry name" value="Thioredoxin_domain"/>
</dbReference>
<dbReference type="InterPro" id="IPR017937">
    <property type="entry name" value="Thioredoxin_CS"/>
</dbReference>
<dbReference type="SUPFAM" id="SSF52833">
    <property type="entry name" value="Thioredoxin-like"/>
    <property type="match status" value="1"/>
</dbReference>
<dbReference type="CDD" id="cd03019">
    <property type="entry name" value="DsbA_DsbA"/>
    <property type="match status" value="1"/>
</dbReference>
<protein>
    <recommendedName>
        <fullName evidence="3">Thiol:disulfide interchange protein DsbA</fullName>
    </recommendedName>
</protein>
<dbReference type="InterPro" id="IPR001853">
    <property type="entry name" value="DSBA-like_thioredoxin_dom"/>
</dbReference>
<evidence type="ECO:0000256" key="1">
    <source>
        <dbReference type="ARBA" id="ARBA00004418"/>
    </source>
</evidence>
<evidence type="ECO:0000256" key="4">
    <source>
        <dbReference type="ARBA" id="ARBA00022729"/>
    </source>
</evidence>
<name>B1XYP3_LEPCP</name>
<dbReference type="PROSITE" id="PS00194">
    <property type="entry name" value="THIOREDOXIN_1"/>
    <property type="match status" value="1"/>
</dbReference>
<dbReference type="Gene3D" id="3.40.30.10">
    <property type="entry name" value="Glutaredoxin"/>
    <property type="match status" value="1"/>
</dbReference>
<dbReference type="KEGG" id="lch:Lcho_4228"/>
<keyword evidence="5" id="KW-0574">Periplasm</keyword>
<evidence type="ECO:0000256" key="7">
    <source>
        <dbReference type="ARBA" id="ARBA00023284"/>
    </source>
</evidence>
<keyword evidence="10" id="KW-1185">Reference proteome</keyword>
<dbReference type="AlphaFoldDB" id="B1XYP3"/>
<evidence type="ECO:0000256" key="3">
    <source>
        <dbReference type="ARBA" id="ARBA00013831"/>
    </source>
</evidence>
<dbReference type="PANTHER" id="PTHR35891">
    <property type="entry name" value="THIOL:DISULFIDE INTERCHANGE PROTEIN DSBA"/>
    <property type="match status" value="1"/>
</dbReference>
<dbReference type="Pfam" id="PF01323">
    <property type="entry name" value="DSBA"/>
    <property type="match status" value="1"/>
</dbReference>
<dbReference type="EMBL" id="CP001013">
    <property type="protein sequence ID" value="ACB36479.1"/>
    <property type="molecule type" value="Genomic_DNA"/>
</dbReference>
<dbReference type="HOGENOM" id="CLU_088255_1_0_4"/>
<dbReference type="InterPro" id="IPR036249">
    <property type="entry name" value="Thioredoxin-like_sf"/>
</dbReference>
<dbReference type="Proteomes" id="UP000001693">
    <property type="component" value="Chromosome"/>
</dbReference>
<proteinExistence type="inferred from homology"/>